<dbReference type="InterPro" id="IPR049142">
    <property type="entry name" value="MS_channel_1st"/>
</dbReference>
<comment type="caution">
    <text evidence="7">Lacks conserved residue(s) required for the propagation of feature annotation.</text>
</comment>
<dbReference type="PANTHER" id="PTHR30221:SF1">
    <property type="entry name" value="SMALL-CONDUCTANCE MECHANOSENSITIVE CHANNEL"/>
    <property type="match status" value="1"/>
</dbReference>
<dbReference type="SUPFAM" id="SSF82689">
    <property type="entry name" value="Mechanosensitive channel protein MscS (YggB), C-terminal domain"/>
    <property type="match status" value="1"/>
</dbReference>
<dbReference type="EMBL" id="CP162601">
    <property type="protein sequence ID" value="XDK24324.1"/>
    <property type="molecule type" value="Genomic_DNA"/>
</dbReference>
<name>A0AB39HDT4_9VIBR</name>
<evidence type="ECO:0000256" key="6">
    <source>
        <dbReference type="ARBA" id="ARBA00023136"/>
    </source>
</evidence>
<feature type="transmembrane region" description="Helical" evidence="7">
    <location>
        <begin position="93"/>
        <end position="123"/>
    </location>
</feature>
<proteinExistence type="inferred from homology"/>
<evidence type="ECO:0000259" key="9">
    <source>
        <dbReference type="Pfam" id="PF21082"/>
    </source>
</evidence>
<evidence type="ECO:0000256" key="3">
    <source>
        <dbReference type="ARBA" id="ARBA00022475"/>
    </source>
</evidence>
<comment type="subunit">
    <text evidence="7">Homoheptamer.</text>
</comment>
<feature type="domain" description="Mechanosensitive ion channel MscS C-terminal" evidence="9">
    <location>
        <begin position="182"/>
        <end position="264"/>
    </location>
</feature>
<dbReference type="Pfam" id="PF05552">
    <property type="entry name" value="MS_channel_1st_1"/>
    <property type="match status" value="1"/>
</dbReference>
<keyword evidence="3" id="KW-1003">Cell membrane</keyword>
<dbReference type="Gene3D" id="2.30.30.60">
    <property type="match status" value="1"/>
</dbReference>
<dbReference type="RefSeq" id="WP_306100382.1">
    <property type="nucleotide sequence ID" value="NZ_CP162601.1"/>
</dbReference>
<feature type="domain" description="Mechanosensitive ion channel transmembrane helices 2/3" evidence="10">
    <location>
        <begin position="67"/>
        <end position="108"/>
    </location>
</feature>
<dbReference type="InterPro" id="IPR049278">
    <property type="entry name" value="MS_channel_C"/>
</dbReference>
<protein>
    <recommendedName>
        <fullName evidence="7">Small-conductance mechanosensitive channel</fullName>
    </recommendedName>
</protein>
<keyword evidence="7" id="KW-0407">Ion channel</keyword>
<keyword evidence="7" id="KW-0813">Transport</keyword>
<dbReference type="InterPro" id="IPR010920">
    <property type="entry name" value="LSM_dom_sf"/>
</dbReference>
<gene>
    <name evidence="11" type="ORF">AB0763_08815</name>
</gene>
<accession>A0AB39HDT4</accession>
<organism evidence="11">
    <name type="scientific">Vibrio sp. HB236076</name>
    <dbReference type="NCBI Taxonomy" id="3232307"/>
    <lineage>
        <taxon>Bacteria</taxon>
        <taxon>Pseudomonadati</taxon>
        <taxon>Pseudomonadota</taxon>
        <taxon>Gammaproteobacteria</taxon>
        <taxon>Vibrionales</taxon>
        <taxon>Vibrionaceae</taxon>
        <taxon>Vibrio</taxon>
    </lineage>
</organism>
<dbReference type="SUPFAM" id="SSF82861">
    <property type="entry name" value="Mechanosensitive channel protein MscS (YggB), transmembrane region"/>
    <property type="match status" value="1"/>
</dbReference>
<sequence>MTESPITQASDFFLNSAPLIVHYGINIIAAVVIFIIGNLLAKLLTKHLAHWLERKNVDKTISGFVRNVTYYGLMAFVLIAVLSKVGIDTASVIAVLGAASLAVGLALKGSLANFASGILIIVLRPFKSGDFIEAAGVSGTVQNIQVFSTLLKTGDNRLIVVPNSSILKKPITNVSHFDTRRINFTFAVSYQCDLNLAQQVIKQVIESDPRVHSDPAVKIGVSALNDSSIEIIARPWVNRQDYWAVYWDMNLAIKQAFDENGIKIPFKQLDVHLHQVQTK</sequence>
<comment type="subcellular location">
    <subcellularLocation>
        <location evidence="7">Cell inner membrane</location>
        <topology evidence="7">Multi-pass membrane protein</topology>
    </subcellularLocation>
    <subcellularLocation>
        <location evidence="1">Cell membrane</location>
        <topology evidence="1">Multi-pass membrane protein</topology>
    </subcellularLocation>
</comment>
<evidence type="ECO:0000256" key="5">
    <source>
        <dbReference type="ARBA" id="ARBA00022989"/>
    </source>
</evidence>
<dbReference type="PROSITE" id="PS01246">
    <property type="entry name" value="UPF0003"/>
    <property type="match status" value="1"/>
</dbReference>
<keyword evidence="5 7" id="KW-1133">Transmembrane helix</keyword>
<dbReference type="GO" id="GO:0005886">
    <property type="term" value="C:plasma membrane"/>
    <property type="evidence" value="ECO:0007669"/>
    <property type="project" value="UniProtKB-SubCell"/>
</dbReference>
<dbReference type="SUPFAM" id="SSF50182">
    <property type="entry name" value="Sm-like ribonucleoproteins"/>
    <property type="match status" value="1"/>
</dbReference>
<dbReference type="InterPro" id="IPR023408">
    <property type="entry name" value="MscS_beta-dom_sf"/>
</dbReference>
<comment type="similarity">
    <text evidence="2 7">Belongs to the MscS (TC 1.A.23) family.</text>
</comment>
<dbReference type="Gene3D" id="1.10.287.1260">
    <property type="match status" value="1"/>
</dbReference>
<dbReference type="InterPro" id="IPR006685">
    <property type="entry name" value="MscS_channel_2nd"/>
</dbReference>
<dbReference type="InterPro" id="IPR006686">
    <property type="entry name" value="MscS_channel_CS"/>
</dbReference>
<dbReference type="GO" id="GO:0008381">
    <property type="term" value="F:mechanosensitive monoatomic ion channel activity"/>
    <property type="evidence" value="ECO:0007669"/>
    <property type="project" value="InterPro"/>
</dbReference>
<dbReference type="Pfam" id="PF21088">
    <property type="entry name" value="MS_channel_1st"/>
    <property type="match status" value="1"/>
</dbReference>
<feature type="transmembrane region" description="Helical" evidence="7">
    <location>
        <begin position="20"/>
        <end position="41"/>
    </location>
</feature>
<comment type="function">
    <text evidence="7">Mechanosensitive channel that participates in the regulation of osmotic pressure changes within the cell, opening in response to stretch forces in the membrane lipid bilayer, without the need for other proteins. Contributes to normal resistance to hypoosmotic shock. Forms an ion channel of 1.0 nanosiemens conductance with a slight preference for anions.</text>
</comment>
<dbReference type="InterPro" id="IPR011066">
    <property type="entry name" value="MscS_channel_C_sf"/>
</dbReference>
<dbReference type="PANTHER" id="PTHR30221">
    <property type="entry name" value="SMALL-CONDUCTANCE MECHANOSENSITIVE CHANNEL"/>
    <property type="match status" value="1"/>
</dbReference>
<dbReference type="InterPro" id="IPR045275">
    <property type="entry name" value="MscS_archaea/bacteria_type"/>
</dbReference>
<dbReference type="AlphaFoldDB" id="A0AB39HDT4"/>
<dbReference type="Pfam" id="PF00924">
    <property type="entry name" value="MS_channel_2nd"/>
    <property type="match status" value="1"/>
</dbReference>
<dbReference type="Gene3D" id="3.30.70.100">
    <property type="match status" value="1"/>
</dbReference>
<keyword evidence="4 7" id="KW-0812">Transmembrane</keyword>
<dbReference type="InterPro" id="IPR011014">
    <property type="entry name" value="MscS_channel_TM-2"/>
</dbReference>
<keyword evidence="7" id="KW-0406">Ion transport</keyword>
<evidence type="ECO:0000256" key="4">
    <source>
        <dbReference type="ARBA" id="ARBA00022692"/>
    </source>
</evidence>
<evidence type="ECO:0000313" key="11">
    <source>
        <dbReference type="EMBL" id="XDK24324.1"/>
    </source>
</evidence>
<evidence type="ECO:0000259" key="8">
    <source>
        <dbReference type="Pfam" id="PF00924"/>
    </source>
</evidence>
<evidence type="ECO:0000256" key="1">
    <source>
        <dbReference type="ARBA" id="ARBA00004651"/>
    </source>
</evidence>
<dbReference type="KEGG" id="vih:AB0763_08815"/>
<keyword evidence="6 7" id="KW-0472">Membrane</keyword>
<evidence type="ECO:0000259" key="10">
    <source>
        <dbReference type="Pfam" id="PF21088"/>
    </source>
</evidence>
<evidence type="ECO:0000256" key="7">
    <source>
        <dbReference type="RuleBase" id="RU369025"/>
    </source>
</evidence>
<dbReference type="InterPro" id="IPR008910">
    <property type="entry name" value="MSC_TM_helix"/>
</dbReference>
<reference evidence="11" key="1">
    <citation type="submission" date="2024-07" db="EMBL/GenBank/DDBJ databases">
        <title>Genome Analysis of a Potential Novel Vibrio Species Secreting pH- and Thermo-stable Alginate Lyase and its Application in Producing Alginate Oligosaccharides.</title>
        <authorList>
            <person name="Huang H."/>
            <person name="Bao K."/>
        </authorList>
    </citation>
    <scope>NUCLEOTIDE SEQUENCE</scope>
    <source>
        <strain evidence="11">HB236076</strain>
    </source>
</reference>
<feature type="domain" description="Mechanosensitive ion channel MscS" evidence="8">
    <location>
        <begin position="110"/>
        <end position="176"/>
    </location>
</feature>
<feature type="transmembrane region" description="Helical" evidence="7">
    <location>
        <begin position="68"/>
        <end position="87"/>
    </location>
</feature>
<keyword evidence="7" id="KW-0997">Cell inner membrane</keyword>
<dbReference type="Pfam" id="PF21082">
    <property type="entry name" value="MS_channel_3rd"/>
    <property type="match status" value="1"/>
</dbReference>
<evidence type="ECO:0000256" key="2">
    <source>
        <dbReference type="ARBA" id="ARBA00008017"/>
    </source>
</evidence>